<dbReference type="EMBL" id="BPLQ01009692">
    <property type="protein sequence ID" value="GIY46045.1"/>
    <property type="molecule type" value="Genomic_DNA"/>
</dbReference>
<evidence type="ECO:0000313" key="1">
    <source>
        <dbReference type="EMBL" id="GIY46045.1"/>
    </source>
</evidence>
<reference evidence="1 2" key="1">
    <citation type="submission" date="2021-06" db="EMBL/GenBank/DDBJ databases">
        <title>Caerostris darwini draft genome.</title>
        <authorList>
            <person name="Kono N."/>
            <person name="Arakawa K."/>
        </authorList>
    </citation>
    <scope>NUCLEOTIDE SEQUENCE [LARGE SCALE GENOMIC DNA]</scope>
</reference>
<gene>
    <name evidence="1" type="ORF">CDAR_40751</name>
</gene>
<accession>A0AAV4TIV0</accession>
<comment type="caution">
    <text evidence="1">The sequence shown here is derived from an EMBL/GenBank/DDBJ whole genome shotgun (WGS) entry which is preliminary data.</text>
</comment>
<proteinExistence type="predicted"/>
<name>A0AAV4TIV0_9ARAC</name>
<dbReference type="AlphaFoldDB" id="A0AAV4TIV0"/>
<evidence type="ECO:0000313" key="2">
    <source>
        <dbReference type="Proteomes" id="UP001054837"/>
    </source>
</evidence>
<dbReference type="Proteomes" id="UP001054837">
    <property type="component" value="Unassembled WGS sequence"/>
</dbReference>
<organism evidence="1 2">
    <name type="scientific">Caerostris darwini</name>
    <dbReference type="NCBI Taxonomy" id="1538125"/>
    <lineage>
        <taxon>Eukaryota</taxon>
        <taxon>Metazoa</taxon>
        <taxon>Ecdysozoa</taxon>
        <taxon>Arthropoda</taxon>
        <taxon>Chelicerata</taxon>
        <taxon>Arachnida</taxon>
        <taxon>Araneae</taxon>
        <taxon>Araneomorphae</taxon>
        <taxon>Entelegynae</taxon>
        <taxon>Araneoidea</taxon>
        <taxon>Araneidae</taxon>
        <taxon>Caerostris</taxon>
    </lineage>
</organism>
<sequence>MNDGLFSQQAKREEYLGSFSLKYIPSKKVIFRVADGSDAIGERRAEGFVERDTKGWSNLPHPAPSVSDLSFEYRTCRGKRALFLSLESYTRDDIQGFAE</sequence>
<protein>
    <submittedName>
        <fullName evidence="1">Uncharacterized protein</fullName>
    </submittedName>
</protein>
<keyword evidence="2" id="KW-1185">Reference proteome</keyword>